<organism evidence="1 2">
    <name type="scientific">Dictyocaulus viviparus</name>
    <name type="common">Bovine lungworm</name>
    <dbReference type="NCBI Taxonomy" id="29172"/>
    <lineage>
        <taxon>Eukaryota</taxon>
        <taxon>Metazoa</taxon>
        <taxon>Ecdysozoa</taxon>
        <taxon>Nematoda</taxon>
        <taxon>Chromadorea</taxon>
        <taxon>Rhabditida</taxon>
        <taxon>Rhabditina</taxon>
        <taxon>Rhabditomorpha</taxon>
        <taxon>Strongyloidea</taxon>
        <taxon>Metastrongylidae</taxon>
        <taxon>Dictyocaulus</taxon>
    </lineage>
</organism>
<dbReference type="EMBL" id="KN716927">
    <property type="protein sequence ID" value="KJH41027.1"/>
    <property type="molecule type" value="Genomic_DNA"/>
</dbReference>
<evidence type="ECO:0000313" key="1">
    <source>
        <dbReference type="EMBL" id="KJH41027.1"/>
    </source>
</evidence>
<keyword evidence="2" id="KW-1185">Reference proteome</keyword>
<reference evidence="2" key="2">
    <citation type="journal article" date="2016" name="Sci. Rep.">
        <title>Dictyocaulus viviparus genome, variome and transcriptome elucidate lungworm biology and support future intervention.</title>
        <authorList>
            <person name="McNulty S.N."/>
            <person name="Strube C."/>
            <person name="Rosa B.A."/>
            <person name="Martin J.C."/>
            <person name="Tyagi R."/>
            <person name="Choi Y.J."/>
            <person name="Wang Q."/>
            <person name="Hallsworth Pepin K."/>
            <person name="Zhang X."/>
            <person name="Ozersky P."/>
            <person name="Wilson R.K."/>
            <person name="Sternberg P.W."/>
            <person name="Gasser R.B."/>
            <person name="Mitreva M."/>
        </authorList>
    </citation>
    <scope>NUCLEOTIDE SEQUENCE [LARGE SCALE GENOMIC DNA]</scope>
    <source>
        <strain evidence="2">HannoverDv2000</strain>
    </source>
</reference>
<name>A0A0D8XB78_DICVI</name>
<evidence type="ECO:0000313" key="2">
    <source>
        <dbReference type="Proteomes" id="UP000053766"/>
    </source>
</evidence>
<accession>A0A0D8XB78</accession>
<proteinExistence type="predicted"/>
<protein>
    <submittedName>
        <fullName evidence="1">Uncharacterized protein</fullName>
    </submittedName>
</protein>
<reference evidence="1 2" key="1">
    <citation type="submission" date="2013-11" db="EMBL/GenBank/DDBJ databases">
        <title>Draft genome of the bovine lungworm Dictyocaulus viviparus.</title>
        <authorList>
            <person name="Mitreva M."/>
        </authorList>
    </citation>
    <scope>NUCLEOTIDE SEQUENCE [LARGE SCALE GENOMIC DNA]</scope>
    <source>
        <strain evidence="1 2">HannoverDv2000</strain>
    </source>
</reference>
<sequence length="92" mass="10653">MEMDKLKEAHLNLERDMGEDVFYFYVDNDKLISIMKRIIFRNAAPVLTVRPAPGVELSSKKSNEDGFVFIISKNILFLEPFFLLTQTLSSEH</sequence>
<dbReference type="AlphaFoldDB" id="A0A0D8XB78"/>
<dbReference type="Proteomes" id="UP000053766">
    <property type="component" value="Unassembled WGS sequence"/>
</dbReference>
<gene>
    <name evidence="1" type="ORF">DICVIV_13004</name>
</gene>